<protein>
    <recommendedName>
        <fullName evidence="7">MADS-box domain-containing protein</fullName>
    </recommendedName>
</protein>
<evidence type="ECO:0000256" key="6">
    <source>
        <dbReference type="SAM" id="MobiDB-lite"/>
    </source>
</evidence>
<evidence type="ECO:0000259" key="7">
    <source>
        <dbReference type="PROSITE" id="PS50066"/>
    </source>
</evidence>
<dbReference type="InterPro" id="IPR050142">
    <property type="entry name" value="MADS-box/MEF2_TF"/>
</dbReference>
<dbReference type="Pfam" id="PF00319">
    <property type="entry name" value="SRF-TF"/>
    <property type="match status" value="1"/>
</dbReference>
<evidence type="ECO:0000256" key="2">
    <source>
        <dbReference type="ARBA" id="ARBA00023015"/>
    </source>
</evidence>
<sequence>MPPSKVRIERIEGHRMRQNTFHKRKLGLIKKAIELTVLTDCDCAIILRSGATSTCKEGRLMAYCNKDIQTMLAECQPTLSTIQHFTNNEYSRFSKDKDAIGQVAQAISSRSKKASNSKLQPSPALIHEQAMAAISLEDDDESDELSPRNDHSNADENEELKKRLSQLEAEIASLRAAAPAAQAPRRRASESVRRPLPPPIATNWASGPSASAPAGSKRMLSPSIIAPTSSSTSAAAYPRSPSHSNAIQTPEELVVGSDTPNKGGFAGLPQFKKIRQGASPESLQPLDFAVKRDQLRPADAPGAGLVQFSPSHFAGMPQQPRSSDGMMLLCSPTSGAPYDKPSPMNGYDKPSPMNRGVSGFSPRVLLQPPSSSVYQFTRPTSGRGMSMDLQAVFGAQAQAANAAGFGQQAAFPPPPSGQGEGFAQDSSSALSGFDTVGREDSWSLEQLLAPTQAGVGGGRPPLSPAHGLCTPLGRGPAPLEGACAGLRV</sequence>
<organism evidence="8">
    <name type="scientific">Hemiselmis andersenii</name>
    <name type="common">Cryptophyte alga</name>
    <dbReference type="NCBI Taxonomy" id="464988"/>
    <lineage>
        <taxon>Eukaryota</taxon>
        <taxon>Cryptophyceae</taxon>
        <taxon>Cryptomonadales</taxon>
        <taxon>Hemiselmidaceae</taxon>
        <taxon>Hemiselmis</taxon>
    </lineage>
</organism>
<name>A0A6T8G7T8_HEMAN</name>
<dbReference type="PRINTS" id="PR00404">
    <property type="entry name" value="MADSDOMAIN"/>
</dbReference>
<keyword evidence="3" id="KW-0238">DNA-binding</keyword>
<dbReference type="GO" id="GO:0005634">
    <property type="term" value="C:nucleus"/>
    <property type="evidence" value="ECO:0007669"/>
    <property type="project" value="UniProtKB-SubCell"/>
</dbReference>
<dbReference type="PANTHER" id="PTHR48019">
    <property type="entry name" value="SERUM RESPONSE FACTOR HOMOLOG"/>
    <property type="match status" value="1"/>
</dbReference>
<evidence type="ECO:0000256" key="1">
    <source>
        <dbReference type="ARBA" id="ARBA00004123"/>
    </source>
</evidence>
<evidence type="ECO:0000256" key="3">
    <source>
        <dbReference type="ARBA" id="ARBA00023125"/>
    </source>
</evidence>
<evidence type="ECO:0000256" key="5">
    <source>
        <dbReference type="ARBA" id="ARBA00023242"/>
    </source>
</evidence>
<feature type="region of interest" description="Disordered" evidence="6">
    <location>
        <begin position="137"/>
        <end position="159"/>
    </location>
</feature>
<dbReference type="InterPro" id="IPR036879">
    <property type="entry name" value="TF_MADSbox_sf"/>
</dbReference>
<keyword evidence="4" id="KW-0804">Transcription</keyword>
<reference evidence="8" key="1">
    <citation type="submission" date="2021-01" db="EMBL/GenBank/DDBJ databases">
        <authorList>
            <person name="Corre E."/>
            <person name="Pelletier E."/>
            <person name="Niang G."/>
            <person name="Scheremetjew M."/>
            <person name="Finn R."/>
            <person name="Kale V."/>
            <person name="Holt S."/>
            <person name="Cochrane G."/>
            <person name="Meng A."/>
            <person name="Brown T."/>
            <person name="Cohen L."/>
        </authorList>
    </citation>
    <scope>NUCLEOTIDE SEQUENCE</scope>
    <source>
        <strain evidence="8">CCMP644</strain>
    </source>
</reference>
<feature type="region of interest" description="Disordered" evidence="6">
    <location>
        <begin position="406"/>
        <end position="435"/>
    </location>
</feature>
<dbReference type="AlphaFoldDB" id="A0A6T8G7T8"/>
<dbReference type="EMBL" id="HBFX01003229">
    <property type="protein sequence ID" value="CAD8947478.1"/>
    <property type="molecule type" value="Transcribed_RNA"/>
</dbReference>
<feature type="region of interest" description="Disordered" evidence="6">
    <location>
        <begin position="175"/>
        <end position="246"/>
    </location>
</feature>
<evidence type="ECO:0000313" key="8">
    <source>
        <dbReference type="EMBL" id="CAD8947478.1"/>
    </source>
</evidence>
<dbReference type="GO" id="GO:0046983">
    <property type="term" value="F:protein dimerization activity"/>
    <property type="evidence" value="ECO:0007669"/>
    <property type="project" value="InterPro"/>
</dbReference>
<feature type="compositionally biased region" description="Basic and acidic residues" evidence="6">
    <location>
        <begin position="145"/>
        <end position="159"/>
    </location>
</feature>
<feature type="compositionally biased region" description="Low complexity" evidence="6">
    <location>
        <begin position="205"/>
        <end position="242"/>
    </location>
</feature>
<feature type="domain" description="MADS-box" evidence="7">
    <location>
        <begin position="1"/>
        <end position="49"/>
    </location>
</feature>
<evidence type="ECO:0000256" key="4">
    <source>
        <dbReference type="ARBA" id="ARBA00023163"/>
    </source>
</evidence>
<keyword evidence="2" id="KW-0805">Transcription regulation</keyword>
<dbReference type="GO" id="GO:0003677">
    <property type="term" value="F:DNA binding"/>
    <property type="evidence" value="ECO:0007669"/>
    <property type="project" value="UniProtKB-KW"/>
</dbReference>
<gene>
    <name evidence="8" type="ORF">HAND00432_LOCUS1996</name>
</gene>
<accession>A0A6T8G7T8</accession>
<comment type="subcellular location">
    <subcellularLocation>
        <location evidence="1">Nucleus</location>
    </subcellularLocation>
</comment>
<proteinExistence type="predicted"/>
<dbReference type="Gene3D" id="3.40.1810.10">
    <property type="entry name" value="Transcription factor, MADS-box"/>
    <property type="match status" value="1"/>
</dbReference>
<dbReference type="InterPro" id="IPR002100">
    <property type="entry name" value="TF_MADSbox"/>
</dbReference>
<dbReference type="SMART" id="SM00432">
    <property type="entry name" value="MADS"/>
    <property type="match status" value="1"/>
</dbReference>
<dbReference type="SUPFAM" id="SSF55455">
    <property type="entry name" value="SRF-like"/>
    <property type="match status" value="1"/>
</dbReference>
<dbReference type="PROSITE" id="PS50066">
    <property type="entry name" value="MADS_BOX_2"/>
    <property type="match status" value="1"/>
</dbReference>
<keyword evidence="5" id="KW-0539">Nucleus</keyword>